<reference evidence="3" key="1">
    <citation type="journal article" date="2016" name="Front. Microbiol.">
        <title>Complete Genome Sequence of Clostridium estertheticum DSM 8809, a Microbe Identified in Spoiled Vacuum Packed Beef.</title>
        <authorList>
            <person name="Yu Z."/>
            <person name="Gunn L."/>
            <person name="Brennan E."/>
            <person name="Reid R."/>
            <person name="Wall P.G."/>
            <person name="Gaora O.P."/>
            <person name="Hurley D."/>
            <person name="Bolton D."/>
            <person name="Fanning S."/>
        </authorList>
    </citation>
    <scope>NUCLEOTIDE SEQUENCE [LARGE SCALE GENOMIC DNA]</scope>
    <source>
        <strain evidence="3">DSM 8809</strain>
    </source>
</reference>
<protein>
    <submittedName>
        <fullName evidence="2">Uncharacterized protein</fullName>
    </submittedName>
</protein>
<sequence length="172" mass="18494">MIKKHILGALALSMLIPLGVSAQTLTTKSDTKAAATTQKDPARVPYASQIKLEKQTIKTNNKTNQTIKAAIKGKLVQVKTLIAQDKTNKTLKAKKDALKAERAVIKADKTSLKGITVKLVADKKIAKTDVTNKNYAALVSDLNNIASLQTSETPILQKLSSDLDTLISSLSK</sequence>
<gene>
    <name evidence="2" type="ORF">A7L45_07545</name>
</gene>
<dbReference type="STRING" id="1552.A7L45_07545"/>
<feature type="signal peptide" evidence="1">
    <location>
        <begin position="1"/>
        <end position="22"/>
    </location>
</feature>
<dbReference type="Proteomes" id="UP000182569">
    <property type="component" value="Chromosome"/>
</dbReference>
<proteinExistence type="predicted"/>
<dbReference type="AlphaFoldDB" id="A0A1J0GGA1"/>
<dbReference type="EMBL" id="CP015756">
    <property type="protein sequence ID" value="APC39934.1"/>
    <property type="molecule type" value="Genomic_DNA"/>
</dbReference>
<dbReference type="RefSeq" id="WP_071612227.1">
    <property type="nucleotide sequence ID" value="NZ_CP015756.1"/>
</dbReference>
<keyword evidence="1" id="KW-0732">Signal</keyword>
<evidence type="ECO:0000256" key="1">
    <source>
        <dbReference type="SAM" id="SignalP"/>
    </source>
</evidence>
<evidence type="ECO:0000313" key="3">
    <source>
        <dbReference type="Proteomes" id="UP000182569"/>
    </source>
</evidence>
<name>A0A1J0GGA1_9CLOT</name>
<evidence type="ECO:0000313" key="2">
    <source>
        <dbReference type="EMBL" id="APC39934.1"/>
    </source>
</evidence>
<organism evidence="2 3">
    <name type="scientific">Clostridium estertheticum subsp. estertheticum</name>
    <dbReference type="NCBI Taxonomy" id="1552"/>
    <lineage>
        <taxon>Bacteria</taxon>
        <taxon>Bacillati</taxon>
        <taxon>Bacillota</taxon>
        <taxon>Clostridia</taxon>
        <taxon>Eubacteriales</taxon>
        <taxon>Clostridiaceae</taxon>
        <taxon>Clostridium</taxon>
    </lineage>
</organism>
<dbReference type="KEGG" id="ceu:A7L45_07545"/>
<accession>A0A1J0GGA1</accession>
<keyword evidence="3" id="KW-1185">Reference proteome</keyword>
<feature type="chain" id="PRO_5009611892" evidence="1">
    <location>
        <begin position="23"/>
        <end position="172"/>
    </location>
</feature>